<sequence>MATPDDIDAELTLEISGQNVTPEKFEDNKNSDTVIPLLERKTTNGADLQERCTRGEHIE</sequence>
<evidence type="ECO:0000313" key="1">
    <source>
        <dbReference type="EMBL" id="VFK14290.1"/>
    </source>
</evidence>
<reference evidence="1" key="1">
    <citation type="submission" date="2019-02" db="EMBL/GenBank/DDBJ databases">
        <authorList>
            <person name="Gruber-Vodicka R. H."/>
            <person name="Seah K. B. B."/>
        </authorList>
    </citation>
    <scope>NUCLEOTIDE SEQUENCE</scope>
    <source>
        <strain evidence="1">BECK_S313</strain>
    </source>
</reference>
<dbReference type="EMBL" id="CAADFK010000059">
    <property type="protein sequence ID" value="VFK14290.1"/>
    <property type="molecule type" value="Genomic_DNA"/>
</dbReference>
<organism evidence="1">
    <name type="scientific">Candidatus Kentrum sp. LPFa</name>
    <dbReference type="NCBI Taxonomy" id="2126335"/>
    <lineage>
        <taxon>Bacteria</taxon>
        <taxon>Pseudomonadati</taxon>
        <taxon>Pseudomonadota</taxon>
        <taxon>Gammaproteobacteria</taxon>
        <taxon>Candidatus Kentrum</taxon>
    </lineage>
</organism>
<gene>
    <name evidence="1" type="ORF">BECKLPF1236B_GA0070989_105915</name>
</gene>
<proteinExistence type="predicted"/>
<name>A0A450WB81_9GAMM</name>
<protein>
    <submittedName>
        <fullName evidence="1">Uncharacterized protein</fullName>
    </submittedName>
</protein>
<accession>A0A450WB81</accession>
<dbReference type="AlphaFoldDB" id="A0A450WB81"/>